<proteinExistence type="predicted"/>
<keyword evidence="2" id="KW-1185">Reference proteome</keyword>
<accession>A0A829Y8Q3</accession>
<evidence type="ECO:0000313" key="2">
    <source>
        <dbReference type="Proteomes" id="UP000445000"/>
    </source>
</evidence>
<reference evidence="2" key="1">
    <citation type="submission" date="2020-01" db="EMBL/GenBank/DDBJ databases">
        <title>'Steroidobacter agaridevorans' sp. nov., agar-degrading bacteria isolated from rhizosphere soils.</title>
        <authorList>
            <person name="Ikenaga M."/>
            <person name="Kataoka M."/>
            <person name="Murouchi A."/>
            <person name="Katsuragi S."/>
            <person name="Sakai M."/>
        </authorList>
    </citation>
    <scope>NUCLEOTIDE SEQUENCE [LARGE SCALE GENOMIC DNA]</scope>
    <source>
        <strain evidence="2">YU21-B</strain>
    </source>
</reference>
<dbReference type="EMBL" id="BLJN01000001">
    <property type="protein sequence ID" value="GFE78962.1"/>
    <property type="molecule type" value="Genomic_DNA"/>
</dbReference>
<name>A0A829Y8Q3_9GAMM</name>
<comment type="caution">
    <text evidence="1">The sequence shown here is derived from an EMBL/GenBank/DDBJ whole genome shotgun (WGS) entry which is preliminary data.</text>
</comment>
<dbReference type="RefSeq" id="WP_161810795.1">
    <property type="nucleotide sequence ID" value="NZ_BLJN01000001.1"/>
</dbReference>
<organism evidence="1 2">
    <name type="scientific">Steroidobacter agaridevorans</name>
    <dbReference type="NCBI Taxonomy" id="2695856"/>
    <lineage>
        <taxon>Bacteria</taxon>
        <taxon>Pseudomonadati</taxon>
        <taxon>Pseudomonadota</taxon>
        <taxon>Gammaproteobacteria</taxon>
        <taxon>Steroidobacterales</taxon>
        <taxon>Steroidobacteraceae</taxon>
        <taxon>Steroidobacter</taxon>
    </lineage>
</organism>
<evidence type="ECO:0008006" key="3">
    <source>
        <dbReference type="Google" id="ProtNLM"/>
    </source>
</evidence>
<sequence>MNISRRQFRGLQRWSWLGIAACLMAAVSWAQSLTVIDLKYRRADELIPVLQPLLEQGGALTGQDYKLFVRTSSGNLSQLRSAVAQLDKQQRQMLVSVRRSTASDIQQEQASASGTLSTRDGVSATVRAGQRNLQTNDSSVSSVQVLEGNSAFIATGTSVPIVTAFAVGGGKRPFVAGAVEHRNLQRGFMVTPRVNGDQVILQIDQQDERVGGNGIETQSLNTQVIGRLGTWIQLGAVSESSSGTQSGILSRSYSTGGNELAVWVKVDAQ</sequence>
<dbReference type="AlphaFoldDB" id="A0A829Y8Q3"/>
<gene>
    <name evidence="1" type="ORF">GCM10011487_09620</name>
</gene>
<evidence type="ECO:0000313" key="1">
    <source>
        <dbReference type="EMBL" id="GFE78962.1"/>
    </source>
</evidence>
<protein>
    <recommendedName>
        <fullName evidence="3">NolW-like domain-containing protein</fullName>
    </recommendedName>
</protein>
<dbReference type="Proteomes" id="UP000445000">
    <property type="component" value="Unassembled WGS sequence"/>
</dbReference>